<dbReference type="AlphaFoldDB" id="A0A9R1WZ60"/>
<dbReference type="Pfam" id="PF02458">
    <property type="entry name" value="Transferase"/>
    <property type="match status" value="1"/>
</dbReference>
<sequence>MVIESLEMSSLPILTVLEQTEVSPPPSTKHETWLPLSFFDLPWLHLHPVHHLFFYELPQLSKTQFIDTIVPTLKTSLSKTLLHFTPFAGNLIIDPTGTRKPQIRYIEGDAISVTIAESNLDFNDLVGNHPRACDKFYPLIPLLGKAEKVIDYVTIPLFSIQVTFFPNSGFSIGTTNHHGLGDASTRFCFLEAWSWIARSGSDELFLANGSLPFYDRVINHPDLDEIYLKRAKLDTFDEKYQLRCLTGPSDDVRATFVLTRPIINQMKKFVSTQLPTLQHVSSFTVACAYFWSCFAKLRNDELQVFGFAVDCRARLVPPIPATYFGNCVAPCGAMAKTKILTEKEGFVTAAKLLGECLLKMSDDKVGIIKDAKTWFDFPFKGMPTFITVTGTPRLKFYDTDFGWGKPKKYETISIDYSVEISLYASKDSNEDLEIGVRLSPTEMEAFIPIFNGGLENYIYRIVQP</sequence>
<dbReference type="Gene3D" id="3.30.559.10">
    <property type="entry name" value="Chloramphenicol acetyltransferase-like domain"/>
    <property type="match status" value="2"/>
</dbReference>
<dbReference type="GO" id="GO:0016747">
    <property type="term" value="F:acyltransferase activity, transferring groups other than amino-acyl groups"/>
    <property type="evidence" value="ECO:0007669"/>
    <property type="project" value="UniProtKB-ARBA"/>
</dbReference>
<comment type="caution">
    <text evidence="3">The sequence shown here is derived from an EMBL/GenBank/DDBJ whole genome shotgun (WGS) entry which is preliminary data.</text>
</comment>
<keyword evidence="4" id="KW-1185">Reference proteome</keyword>
<dbReference type="EMBL" id="NBSK02000008">
    <property type="protein sequence ID" value="KAJ0190607.1"/>
    <property type="molecule type" value="Genomic_DNA"/>
</dbReference>
<keyword evidence="2" id="KW-0012">Acyltransferase</keyword>
<evidence type="ECO:0000256" key="1">
    <source>
        <dbReference type="ARBA" id="ARBA00022679"/>
    </source>
</evidence>
<dbReference type="Proteomes" id="UP000235145">
    <property type="component" value="Unassembled WGS sequence"/>
</dbReference>
<evidence type="ECO:0000313" key="4">
    <source>
        <dbReference type="Proteomes" id="UP000235145"/>
    </source>
</evidence>
<evidence type="ECO:0000256" key="2">
    <source>
        <dbReference type="ARBA" id="ARBA00023315"/>
    </source>
</evidence>
<dbReference type="SUPFAM" id="SSF52777">
    <property type="entry name" value="CoA-dependent acyltransferases"/>
    <property type="match status" value="1"/>
</dbReference>
<keyword evidence="1" id="KW-0808">Transferase</keyword>
<dbReference type="InterPro" id="IPR023213">
    <property type="entry name" value="CAT-like_dom_sf"/>
</dbReference>
<protein>
    <submittedName>
        <fullName evidence="3">Uncharacterized protein</fullName>
    </submittedName>
</protein>
<name>A0A9R1WZ60_LACSA</name>
<evidence type="ECO:0000313" key="3">
    <source>
        <dbReference type="EMBL" id="KAJ0190607.1"/>
    </source>
</evidence>
<reference evidence="3 4" key="1">
    <citation type="journal article" date="2017" name="Nat. Commun.">
        <title>Genome assembly with in vitro proximity ligation data and whole-genome triplication in lettuce.</title>
        <authorList>
            <person name="Reyes-Chin-Wo S."/>
            <person name="Wang Z."/>
            <person name="Yang X."/>
            <person name="Kozik A."/>
            <person name="Arikit S."/>
            <person name="Song C."/>
            <person name="Xia L."/>
            <person name="Froenicke L."/>
            <person name="Lavelle D.O."/>
            <person name="Truco M.J."/>
            <person name="Xia R."/>
            <person name="Zhu S."/>
            <person name="Xu C."/>
            <person name="Xu H."/>
            <person name="Xu X."/>
            <person name="Cox K."/>
            <person name="Korf I."/>
            <person name="Meyers B.C."/>
            <person name="Michelmore R.W."/>
        </authorList>
    </citation>
    <scope>NUCLEOTIDE SEQUENCE [LARGE SCALE GENOMIC DNA]</scope>
    <source>
        <strain evidence="4">cv. Salinas</strain>
        <tissue evidence="3">Seedlings</tissue>
    </source>
</reference>
<dbReference type="PANTHER" id="PTHR31625">
    <property type="match status" value="1"/>
</dbReference>
<gene>
    <name evidence="3" type="ORF">LSAT_V11C800444460</name>
</gene>
<dbReference type="InterPro" id="IPR051504">
    <property type="entry name" value="Plant_metabolite_acyltrans"/>
</dbReference>
<organism evidence="3 4">
    <name type="scientific">Lactuca sativa</name>
    <name type="common">Garden lettuce</name>
    <dbReference type="NCBI Taxonomy" id="4236"/>
    <lineage>
        <taxon>Eukaryota</taxon>
        <taxon>Viridiplantae</taxon>
        <taxon>Streptophyta</taxon>
        <taxon>Embryophyta</taxon>
        <taxon>Tracheophyta</taxon>
        <taxon>Spermatophyta</taxon>
        <taxon>Magnoliopsida</taxon>
        <taxon>eudicotyledons</taxon>
        <taxon>Gunneridae</taxon>
        <taxon>Pentapetalae</taxon>
        <taxon>asterids</taxon>
        <taxon>campanulids</taxon>
        <taxon>Asterales</taxon>
        <taxon>Asteraceae</taxon>
        <taxon>Cichorioideae</taxon>
        <taxon>Cichorieae</taxon>
        <taxon>Lactucinae</taxon>
        <taxon>Lactuca</taxon>
    </lineage>
</organism>
<accession>A0A9R1WZ60</accession>
<proteinExistence type="predicted"/>